<dbReference type="AlphaFoldDB" id="A0A251T5K9"/>
<dbReference type="EMBL" id="CM007901">
    <property type="protein sequence ID" value="OTG06430.1"/>
    <property type="molecule type" value="Genomic_DNA"/>
</dbReference>
<dbReference type="InParanoid" id="A0A251T5K9"/>
<name>A0A251T5K9_HELAN</name>
<proteinExistence type="predicted"/>
<protein>
    <submittedName>
        <fullName evidence="1">Uncharacterized protein</fullName>
    </submittedName>
</protein>
<dbReference type="Proteomes" id="UP000215914">
    <property type="component" value="Chromosome 12"/>
</dbReference>
<accession>A0A251T5K9</accession>
<sequence>MHVQFPFFNDQLEALSLLQFLSLCYSIQQIFRSIEFALISCAFDRSSSSNGF</sequence>
<keyword evidence="2" id="KW-1185">Reference proteome</keyword>
<evidence type="ECO:0000313" key="1">
    <source>
        <dbReference type="EMBL" id="OTG06430.1"/>
    </source>
</evidence>
<evidence type="ECO:0000313" key="2">
    <source>
        <dbReference type="Proteomes" id="UP000215914"/>
    </source>
</evidence>
<reference evidence="2" key="1">
    <citation type="journal article" date="2017" name="Nature">
        <title>The sunflower genome provides insights into oil metabolism, flowering and Asterid evolution.</title>
        <authorList>
            <person name="Badouin H."/>
            <person name="Gouzy J."/>
            <person name="Grassa C.J."/>
            <person name="Murat F."/>
            <person name="Staton S.E."/>
            <person name="Cottret L."/>
            <person name="Lelandais-Briere C."/>
            <person name="Owens G.L."/>
            <person name="Carrere S."/>
            <person name="Mayjonade B."/>
            <person name="Legrand L."/>
            <person name="Gill N."/>
            <person name="Kane N.C."/>
            <person name="Bowers J.E."/>
            <person name="Hubner S."/>
            <person name="Bellec A."/>
            <person name="Berard A."/>
            <person name="Berges H."/>
            <person name="Blanchet N."/>
            <person name="Boniface M.C."/>
            <person name="Brunel D."/>
            <person name="Catrice O."/>
            <person name="Chaidir N."/>
            <person name="Claudel C."/>
            <person name="Donnadieu C."/>
            <person name="Faraut T."/>
            <person name="Fievet G."/>
            <person name="Helmstetter N."/>
            <person name="King M."/>
            <person name="Knapp S.J."/>
            <person name="Lai Z."/>
            <person name="Le Paslier M.C."/>
            <person name="Lippi Y."/>
            <person name="Lorenzon L."/>
            <person name="Mandel J.R."/>
            <person name="Marage G."/>
            <person name="Marchand G."/>
            <person name="Marquand E."/>
            <person name="Bret-Mestries E."/>
            <person name="Morien E."/>
            <person name="Nambeesan S."/>
            <person name="Nguyen T."/>
            <person name="Pegot-Espagnet P."/>
            <person name="Pouilly N."/>
            <person name="Raftis F."/>
            <person name="Sallet E."/>
            <person name="Schiex T."/>
            <person name="Thomas J."/>
            <person name="Vandecasteele C."/>
            <person name="Vares D."/>
            <person name="Vear F."/>
            <person name="Vautrin S."/>
            <person name="Crespi M."/>
            <person name="Mangin B."/>
            <person name="Burke J.M."/>
            <person name="Salse J."/>
            <person name="Munos S."/>
            <person name="Vincourt P."/>
            <person name="Rieseberg L.H."/>
            <person name="Langlade N.B."/>
        </authorList>
    </citation>
    <scope>NUCLEOTIDE SEQUENCE [LARGE SCALE GENOMIC DNA]</scope>
    <source>
        <strain evidence="2">cv. SF193</strain>
    </source>
</reference>
<gene>
    <name evidence="1" type="ORF">HannXRQ_Chr12g0385631</name>
</gene>
<organism evidence="1 2">
    <name type="scientific">Helianthus annuus</name>
    <name type="common">Common sunflower</name>
    <dbReference type="NCBI Taxonomy" id="4232"/>
    <lineage>
        <taxon>Eukaryota</taxon>
        <taxon>Viridiplantae</taxon>
        <taxon>Streptophyta</taxon>
        <taxon>Embryophyta</taxon>
        <taxon>Tracheophyta</taxon>
        <taxon>Spermatophyta</taxon>
        <taxon>Magnoliopsida</taxon>
        <taxon>eudicotyledons</taxon>
        <taxon>Gunneridae</taxon>
        <taxon>Pentapetalae</taxon>
        <taxon>asterids</taxon>
        <taxon>campanulids</taxon>
        <taxon>Asterales</taxon>
        <taxon>Asteraceae</taxon>
        <taxon>Asteroideae</taxon>
        <taxon>Heliantheae alliance</taxon>
        <taxon>Heliantheae</taxon>
        <taxon>Helianthus</taxon>
    </lineage>
</organism>